<reference evidence="2 3" key="1">
    <citation type="submission" date="2021-04" db="EMBL/GenBank/DDBJ databases">
        <title>Genome analysis of Polyangium sp.</title>
        <authorList>
            <person name="Li Y."/>
            <person name="Wang J."/>
        </authorList>
    </citation>
    <scope>NUCLEOTIDE SEQUENCE [LARGE SCALE GENOMIC DNA]</scope>
    <source>
        <strain evidence="2 3">SDU14</strain>
    </source>
</reference>
<dbReference type="RefSeq" id="WP_272420265.1">
    <property type="nucleotide sequence ID" value="NZ_JAGTJJ010000005.1"/>
</dbReference>
<proteinExistence type="predicted"/>
<evidence type="ECO:0000313" key="3">
    <source>
        <dbReference type="Proteomes" id="UP001151081"/>
    </source>
</evidence>
<gene>
    <name evidence="2" type="ORF">KEG57_13870</name>
</gene>
<organism evidence="2 3">
    <name type="scientific">Polyangium jinanense</name>
    <dbReference type="NCBI Taxonomy" id="2829994"/>
    <lineage>
        <taxon>Bacteria</taxon>
        <taxon>Pseudomonadati</taxon>
        <taxon>Myxococcota</taxon>
        <taxon>Polyangia</taxon>
        <taxon>Polyangiales</taxon>
        <taxon>Polyangiaceae</taxon>
        <taxon>Polyangium</taxon>
    </lineage>
</organism>
<dbReference type="Proteomes" id="UP001151081">
    <property type="component" value="Unassembled WGS sequence"/>
</dbReference>
<accession>A0A9X3X542</accession>
<feature type="region of interest" description="Disordered" evidence="1">
    <location>
        <begin position="1"/>
        <end position="32"/>
    </location>
</feature>
<dbReference type="EMBL" id="JAGTJJ010000005">
    <property type="protein sequence ID" value="MDC3981596.1"/>
    <property type="molecule type" value="Genomic_DNA"/>
</dbReference>
<name>A0A9X3X542_9BACT</name>
<keyword evidence="3" id="KW-1185">Reference proteome</keyword>
<comment type="caution">
    <text evidence="2">The sequence shown here is derived from an EMBL/GenBank/DDBJ whole genome shotgun (WGS) entry which is preliminary data.</text>
</comment>
<sequence length="279" mass="29320">MVPTAAPTSAPAAKVTIAPAGPPSVGLDDAPGKRERARKAVILFGTSAEGSEELRFVPVVCSLDGKLETGKACGLAMPATARVRTTRTDTNAPAILTVTGSTRDFHDEAGGRDYVAPTGPACCMYNTCVEETIPYFAKGKLVAPSRILAVWPETADVDLKPQPAGADGVELALDPWVGRADERGVRIDQAVRAGHPRLVATRGPCGSCGALWVDRGGGFGIVDQESSGADGFDILATSDIDGDGHPEAIVYEIWRNDYGLHVLGNDWSKLAYRFNCGNI</sequence>
<dbReference type="AlphaFoldDB" id="A0A9X3X542"/>
<evidence type="ECO:0000256" key="1">
    <source>
        <dbReference type="SAM" id="MobiDB-lite"/>
    </source>
</evidence>
<feature type="compositionally biased region" description="Low complexity" evidence="1">
    <location>
        <begin position="1"/>
        <end position="13"/>
    </location>
</feature>
<evidence type="ECO:0000313" key="2">
    <source>
        <dbReference type="EMBL" id="MDC3981596.1"/>
    </source>
</evidence>
<protein>
    <submittedName>
        <fullName evidence="2">Uncharacterized protein</fullName>
    </submittedName>
</protein>